<dbReference type="PANTHER" id="PTHR11475">
    <property type="entry name" value="OXIDASE/PEROXIDASE"/>
    <property type="match status" value="1"/>
</dbReference>
<dbReference type="GO" id="GO:0004601">
    <property type="term" value="F:peroxidase activity"/>
    <property type="evidence" value="ECO:0007669"/>
    <property type="project" value="UniProtKB-KW"/>
</dbReference>
<proteinExistence type="predicted"/>
<comment type="caution">
    <text evidence="2">The sequence shown here is derived from an EMBL/GenBank/DDBJ whole genome shotgun (WGS) entry which is preliminary data.</text>
</comment>
<dbReference type="InterPro" id="IPR019791">
    <property type="entry name" value="Haem_peroxidase_animal"/>
</dbReference>
<keyword evidence="1 2" id="KW-0575">Peroxidase</keyword>
<dbReference type="SUPFAM" id="SSF48113">
    <property type="entry name" value="Heme-dependent peroxidases"/>
    <property type="match status" value="1"/>
</dbReference>
<evidence type="ECO:0000313" key="2">
    <source>
        <dbReference type="EMBL" id="KAF0708419.1"/>
    </source>
</evidence>
<dbReference type="EMBL" id="VUJU01012192">
    <property type="protein sequence ID" value="KAF0708419.1"/>
    <property type="molecule type" value="Genomic_DNA"/>
</dbReference>
<sequence>FNLTREQGTFALPSFSILDTVLGDTCPRTSFCQPHKYRSTDGSCNNIQHELWGRASTALQRILPPKYG</sequence>
<keyword evidence="1 2" id="KW-0560">Oxidoreductase</keyword>
<dbReference type="PANTHER" id="PTHR11475:SF114">
    <property type="entry name" value="PEROXIDASE-LIKE PROTEIN"/>
    <property type="match status" value="1"/>
</dbReference>
<dbReference type="InterPro" id="IPR010255">
    <property type="entry name" value="Haem_peroxidase_sf"/>
</dbReference>
<dbReference type="Gene3D" id="1.10.640.10">
    <property type="entry name" value="Haem peroxidase domain superfamily, animal type"/>
    <property type="match status" value="1"/>
</dbReference>
<dbReference type="GO" id="GO:0020037">
    <property type="term" value="F:heme binding"/>
    <property type="evidence" value="ECO:0007669"/>
    <property type="project" value="InterPro"/>
</dbReference>
<dbReference type="Pfam" id="PF03098">
    <property type="entry name" value="An_peroxidase"/>
    <property type="match status" value="1"/>
</dbReference>
<dbReference type="OrthoDB" id="6628775at2759"/>
<dbReference type="AlphaFoldDB" id="A0A6G0VVY4"/>
<accession>A0A6G0VVY4</accession>
<dbReference type="Proteomes" id="UP000478052">
    <property type="component" value="Unassembled WGS sequence"/>
</dbReference>
<evidence type="ECO:0000313" key="3">
    <source>
        <dbReference type="Proteomes" id="UP000478052"/>
    </source>
</evidence>
<dbReference type="GO" id="GO:0006979">
    <property type="term" value="P:response to oxidative stress"/>
    <property type="evidence" value="ECO:0007669"/>
    <property type="project" value="InterPro"/>
</dbReference>
<reference evidence="2 3" key="1">
    <citation type="submission" date="2019-08" db="EMBL/GenBank/DDBJ databases">
        <title>Whole genome of Aphis craccivora.</title>
        <authorList>
            <person name="Voronova N.V."/>
            <person name="Shulinski R.S."/>
            <person name="Bandarenka Y.V."/>
            <person name="Zhorov D.G."/>
            <person name="Warner D."/>
        </authorList>
    </citation>
    <scope>NUCLEOTIDE SEQUENCE [LARGE SCALE GENOMIC DNA]</scope>
    <source>
        <strain evidence="2">180601</strain>
        <tissue evidence="2">Whole Body</tissue>
    </source>
</reference>
<dbReference type="PROSITE" id="PS50292">
    <property type="entry name" value="PEROXIDASE_3"/>
    <property type="match status" value="1"/>
</dbReference>
<organism evidence="2 3">
    <name type="scientific">Aphis craccivora</name>
    <name type="common">Cowpea aphid</name>
    <dbReference type="NCBI Taxonomy" id="307492"/>
    <lineage>
        <taxon>Eukaryota</taxon>
        <taxon>Metazoa</taxon>
        <taxon>Ecdysozoa</taxon>
        <taxon>Arthropoda</taxon>
        <taxon>Hexapoda</taxon>
        <taxon>Insecta</taxon>
        <taxon>Pterygota</taxon>
        <taxon>Neoptera</taxon>
        <taxon>Paraneoptera</taxon>
        <taxon>Hemiptera</taxon>
        <taxon>Sternorrhyncha</taxon>
        <taxon>Aphidomorpha</taxon>
        <taxon>Aphidoidea</taxon>
        <taxon>Aphididae</taxon>
        <taxon>Aphidini</taxon>
        <taxon>Aphis</taxon>
        <taxon>Aphis</taxon>
    </lineage>
</organism>
<protein>
    <submittedName>
        <fullName evidence="2">Peroxidase-like</fullName>
    </submittedName>
</protein>
<dbReference type="InterPro" id="IPR037120">
    <property type="entry name" value="Haem_peroxidase_sf_animal"/>
</dbReference>
<gene>
    <name evidence="2" type="ORF">FWK35_00038474</name>
</gene>
<feature type="non-terminal residue" evidence="2">
    <location>
        <position position="1"/>
    </location>
</feature>
<feature type="non-terminal residue" evidence="2">
    <location>
        <position position="68"/>
    </location>
</feature>
<evidence type="ECO:0000256" key="1">
    <source>
        <dbReference type="ARBA" id="ARBA00022559"/>
    </source>
</evidence>
<keyword evidence="3" id="KW-1185">Reference proteome</keyword>
<name>A0A6G0VVY4_APHCR</name>